<dbReference type="Proteomes" id="UP000244446">
    <property type="component" value="Unassembled WGS sequence"/>
</dbReference>
<feature type="repeat" description="TPR" evidence="1">
    <location>
        <begin position="66"/>
        <end position="99"/>
    </location>
</feature>
<gene>
    <name evidence="2" type="ORF">DC366_03190</name>
</gene>
<keyword evidence="1" id="KW-0802">TPR repeat</keyword>
<dbReference type="SUPFAM" id="SSF48452">
    <property type="entry name" value="TPR-like"/>
    <property type="match status" value="1"/>
</dbReference>
<proteinExistence type="predicted"/>
<accession>A0A2T7GCG7</accession>
<dbReference type="EMBL" id="QCYH01000001">
    <property type="protein sequence ID" value="PVA12112.1"/>
    <property type="molecule type" value="Genomic_DNA"/>
</dbReference>
<reference evidence="2 3" key="1">
    <citation type="submission" date="2018-04" db="EMBL/GenBank/DDBJ databases">
        <title>Pelagivirga bohaiensis gen. nov., sp. nov., a bacterium isolated from the Bohai Sea.</title>
        <authorList>
            <person name="Ji X."/>
        </authorList>
    </citation>
    <scope>NUCLEOTIDE SEQUENCE [LARGE SCALE GENOMIC DNA]</scope>
    <source>
        <strain evidence="2 3">BH-SD19</strain>
    </source>
</reference>
<dbReference type="OrthoDB" id="9815010at2"/>
<dbReference type="SMART" id="SM00028">
    <property type="entry name" value="TPR"/>
    <property type="match status" value="3"/>
</dbReference>
<comment type="caution">
    <text evidence="2">The sequence shown here is derived from an EMBL/GenBank/DDBJ whole genome shotgun (WGS) entry which is preliminary data.</text>
</comment>
<evidence type="ECO:0000313" key="2">
    <source>
        <dbReference type="EMBL" id="PVA12112.1"/>
    </source>
</evidence>
<organism evidence="2 3">
    <name type="scientific">Pelagivirga sediminicola</name>
    <dbReference type="NCBI Taxonomy" id="2170575"/>
    <lineage>
        <taxon>Bacteria</taxon>
        <taxon>Pseudomonadati</taxon>
        <taxon>Pseudomonadota</taxon>
        <taxon>Alphaproteobacteria</taxon>
        <taxon>Rhodobacterales</taxon>
        <taxon>Paracoccaceae</taxon>
        <taxon>Pelagivirga</taxon>
    </lineage>
</organism>
<protein>
    <submittedName>
        <fullName evidence="2">Uncharacterized protein</fullName>
    </submittedName>
</protein>
<dbReference type="PROSITE" id="PS50005">
    <property type="entry name" value="TPR"/>
    <property type="match status" value="1"/>
</dbReference>
<name>A0A2T7GCG7_9RHOB</name>
<evidence type="ECO:0000313" key="3">
    <source>
        <dbReference type="Proteomes" id="UP000244446"/>
    </source>
</evidence>
<dbReference type="InterPro" id="IPR019734">
    <property type="entry name" value="TPR_rpt"/>
</dbReference>
<dbReference type="Pfam" id="PF13431">
    <property type="entry name" value="TPR_17"/>
    <property type="match status" value="1"/>
</dbReference>
<dbReference type="AlphaFoldDB" id="A0A2T7GCG7"/>
<dbReference type="Gene3D" id="1.25.40.10">
    <property type="entry name" value="Tetratricopeptide repeat domain"/>
    <property type="match status" value="1"/>
</dbReference>
<keyword evidence="3" id="KW-1185">Reference proteome</keyword>
<dbReference type="InterPro" id="IPR011990">
    <property type="entry name" value="TPR-like_helical_dom_sf"/>
</dbReference>
<sequence>MFEALRNAPAPDATRLGEDIMLRLSNSGSPAMNLLLKRGRDAMMQGDTALALELLGALTDHAPDFAEGWHARSVAYARAGLMGPAMDDLERSLALDPRNFAAIYSLGALLEEVGQPDLAAEAYAQVAAIHPHFDDVTLALERLKAEVRGTDL</sequence>
<evidence type="ECO:0000256" key="1">
    <source>
        <dbReference type="PROSITE-ProRule" id="PRU00339"/>
    </source>
</evidence>